<evidence type="ECO:0000313" key="2">
    <source>
        <dbReference type="Proteomes" id="UP000595140"/>
    </source>
</evidence>
<organism evidence="1 2">
    <name type="scientific">Cuscuta campestris</name>
    <dbReference type="NCBI Taxonomy" id="132261"/>
    <lineage>
        <taxon>Eukaryota</taxon>
        <taxon>Viridiplantae</taxon>
        <taxon>Streptophyta</taxon>
        <taxon>Embryophyta</taxon>
        <taxon>Tracheophyta</taxon>
        <taxon>Spermatophyta</taxon>
        <taxon>Magnoliopsida</taxon>
        <taxon>eudicotyledons</taxon>
        <taxon>Gunneridae</taxon>
        <taxon>Pentapetalae</taxon>
        <taxon>asterids</taxon>
        <taxon>lamiids</taxon>
        <taxon>Solanales</taxon>
        <taxon>Convolvulaceae</taxon>
        <taxon>Cuscuteae</taxon>
        <taxon>Cuscuta</taxon>
        <taxon>Cuscuta subgen. Grammica</taxon>
        <taxon>Cuscuta sect. Cleistogrammica</taxon>
    </lineage>
</organism>
<gene>
    <name evidence="1" type="ORF">CCAM_LOCUS32797</name>
</gene>
<dbReference type="EMBL" id="OOIL02004257">
    <property type="protein sequence ID" value="VFQ91021.1"/>
    <property type="molecule type" value="Genomic_DNA"/>
</dbReference>
<protein>
    <submittedName>
        <fullName evidence="1">Uncharacterized protein</fullName>
    </submittedName>
</protein>
<dbReference type="Proteomes" id="UP000595140">
    <property type="component" value="Unassembled WGS sequence"/>
</dbReference>
<sequence length="86" mass="9591">MSYRRSEEVKLFFSALPFSFIAPLLLQGIQPSSAHFFISNAATIPLRIQPSSAHTYFCTGSSGSIPRLQSKFLLLLLSFCDWPPLP</sequence>
<proteinExistence type="predicted"/>
<name>A0A484MQ22_9ASTE</name>
<reference evidence="1 2" key="1">
    <citation type="submission" date="2018-04" db="EMBL/GenBank/DDBJ databases">
        <authorList>
            <person name="Vogel A."/>
        </authorList>
    </citation>
    <scope>NUCLEOTIDE SEQUENCE [LARGE SCALE GENOMIC DNA]</scope>
</reference>
<accession>A0A484MQ22</accession>
<evidence type="ECO:0000313" key="1">
    <source>
        <dbReference type="EMBL" id="VFQ91021.1"/>
    </source>
</evidence>
<keyword evidence="2" id="KW-1185">Reference proteome</keyword>
<dbReference type="AlphaFoldDB" id="A0A484MQ22"/>